<gene>
    <name evidence="1" type="ORF">LCGC14_3058520</name>
</gene>
<dbReference type="AlphaFoldDB" id="A0A0F8X7U9"/>
<sequence length="56" mass="6156">MSIGVRRLHKGVVARSLQGIDTLCSMLMPQRVCWYSGGTRIYSSAWGVVAYPAVAR</sequence>
<organism evidence="1">
    <name type="scientific">marine sediment metagenome</name>
    <dbReference type="NCBI Taxonomy" id="412755"/>
    <lineage>
        <taxon>unclassified sequences</taxon>
        <taxon>metagenomes</taxon>
        <taxon>ecological metagenomes</taxon>
    </lineage>
</organism>
<comment type="caution">
    <text evidence="1">The sequence shown here is derived from an EMBL/GenBank/DDBJ whole genome shotgun (WGS) entry which is preliminary data.</text>
</comment>
<accession>A0A0F8X7U9</accession>
<protein>
    <submittedName>
        <fullName evidence="1">Uncharacterized protein</fullName>
    </submittedName>
</protein>
<dbReference type="EMBL" id="LAZR01064690">
    <property type="protein sequence ID" value="KKK57035.1"/>
    <property type="molecule type" value="Genomic_DNA"/>
</dbReference>
<reference evidence="1" key="1">
    <citation type="journal article" date="2015" name="Nature">
        <title>Complex archaea that bridge the gap between prokaryotes and eukaryotes.</title>
        <authorList>
            <person name="Spang A."/>
            <person name="Saw J.H."/>
            <person name="Jorgensen S.L."/>
            <person name="Zaremba-Niedzwiedzka K."/>
            <person name="Martijn J."/>
            <person name="Lind A.E."/>
            <person name="van Eijk R."/>
            <person name="Schleper C."/>
            <person name="Guy L."/>
            <person name="Ettema T.J."/>
        </authorList>
    </citation>
    <scope>NUCLEOTIDE SEQUENCE</scope>
</reference>
<evidence type="ECO:0000313" key="1">
    <source>
        <dbReference type="EMBL" id="KKK57035.1"/>
    </source>
</evidence>
<name>A0A0F8X7U9_9ZZZZ</name>
<feature type="non-terminal residue" evidence="1">
    <location>
        <position position="56"/>
    </location>
</feature>
<proteinExistence type="predicted"/>